<evidence type="ECO:0000313" key="2">
    <source>
        <dbReference type="Proteomes" id="UP000761380"/>
    </source>
</evidence>
<dbReference type="Proteomes" id="UP000761380">
    <property type="component" value="Unassembled WGS sequence"/>
</dbReference>
<accession>A0A927WNQ5</accession>
<evidence type="ECO:0000313" key="1">
    <source>
        <dbReference type="EMBL" id="MBE6092849.1"/>
    </source>
</evidence>
<sequence length="271" mass="30899">MEANKIKGEAKSIVLANGIELTYCERGQEHKEIMLCGAFYYHTAMPLVEMLASRYHVYGIVMRFDGLTSEKNADGTIHWGRQWGKDVYDFARAMGISKFHYFGKCHGTVPGWYLIKEHPEMLLSFSSFFLAPHVRPQNSNHWFELLGRSDAREMMRVAMRKPEGLQAKMAELAAIGENTTNPAIPKYAANPEKLWPSKEECIQTLTTLSVPVAYLFGSEDPLFDDYFDSNLFAIRHTKGAHTVILEGERHLMELDNPERVVKEVFSFIDGI</sequence>
<dbReference type="AlphaFoldDB" id="A0A927WNQ5"/>
<keyword evidence="1" id="KW-0378">Hydrolase</keyword>
<reference evidence="1" key="1">
    <citation type="submission" date="2019-04" db="EMBL/GenBank/DDBJ databases">
        <title>Evolution of Biomass-Degrading Anaerobic Consortia Revealed by Metagenomics.</title>
        <authorList>
            <person name="Peng X."/>
        </authorList>
    </citation>
    <scope>NUCLEOTIDE SEQUENCE</scope>
    <source>
        <strain evidence="1">SIG240</strain>
    </source>
</reference>
<dbReference type="GO" id="GO:0016787">
    <property type="term" value="F:hydrolase activity"/>
    <property type="evidence" value="ECO:0007669"/>
    <property type="project" value="UniProtKB-KW"/>
</dbReference>
<proteinExistence type="predicted"/>
<dbReference type="SUPFAM" id="SSF53474">
    <property type="entry name" value="alpha/beta-Hydrolases"/>
    <property type="match status" value="1"/>
</dbReference>
<dbReference type="InterPro" id="IPR029058">
    <property type="entry name" value="AB_hydrolase_fold"/>
</dbReference>
<protein>
    <submittedName>
        <fullName evidence="1">Alpha/beta hydrolase</fullName>
    </submittedName>
</protein>
<dbReference type="Gene3D" id="3.40.50.1820">
    <property type="entry name" value="alpha/beta hydrolase"/>
    <property type="match status" value="1"/>
</dbReference>
<name>A0A927WNQ5_SELRU</name>
<dbReference type="EMBL" id="SVBY01000041">
    <property type="protein sequence ID" value="MBE6092849.1"/>
    <property type="molecule type" value="Genomic_DNA"/>
</dbReference>
<organism evidence="1 2">
    <name type="scientific">Selenomonas ruminantium</name>
    <dbReference type="NCBI Taxonomy" id="971"/>
    <lineage>
        <taxon>Bacteria</taxon>
        <taxon>Bacillati</taxon>
        <taxon>Bacillota</taxon>
        <taxon>Negativicutes</taxon>
        <taxon>Selenomonadales</taxon>
        <taxon>Selenomonadaceae</taxon>
        <taxon>Selenomonas</taxon>
    </lineage>
</organism>
<gene>
    <name evidence="1" type="ORF">E7201_06745</name>
</gene>
<comment type="caution">
    <text evidence="1">The sequence shown here is derived from an EMBL/GenBank/DDBJ whole genome shotgun (WGS) entry which is preliminary data.</text>
</comment>